<dbReference type="Pfam" id="PF10507">
    <property type="entry name" value="TMEM65"/>
    <property type="match status" value="1"/>
</dbReference>
<dbReference type="OrthoDB" id="430821at2759"/>
<dbReference type="InterPro" id="IPR019537">
    <property type="entry name" value="TMEM65"/>
</dbReference>
<keyword evidence="4" id="KW-0472">Membrane</keyword>
<feature type="compositionally biased region" description="Low complexity" evidence="5">
    <location>
        <begin position="21"/>
        <end position="40"/>
    </location>
</feature>
<feature type="region of interest" description="Disordered" evidence="5">
    <location>
        <begin position="21"/>
        <end position="76"/>
    </location>
</feature>
<dbReference type="GO" id="GO:0005739">
    <property type="term" value="C:mitochondrion"/>
    <property type="evidence" value="ECO:0007669"/>
    <property type="project" value="TreeGrafter"/>
</dbReference>
<proteinExistence type="predicted"/>
<feature type="region of interest" description="Disordered" evidence="5">
    <location>
        <begin position="120"/>
        <end position="165"/>
    </location>
</feature>
<comment type="subcellular location">
    <subcellularLocation>
        <location evidence="1">Membrane</location>
        <topology evidence="1">Multi-pass membrane protein</topology>
    </subcellularLocation>
</comment>
<evidence type="ECO:0000256" key="1">
    <source>
        <dbReference type="ARBA" id="ARBA00004141"/>
    </source>
</evidence>
<keyword evidence="8" id="KW-1185">Reference proteome</keyword>
<evidence type="ECO:0008006" key="9">
    <source>
        <dbReference type="Google" id="ProtNLM"/>
    </source>
</evidence>
<dbReference type="STRING" id="307507.A0A2V0P4S3"/>
<dbReference type="InParanoid" id="A0A2V0P4S3"/>
<evidence type="ECO:0000256" key="4">
    <source>
        <dbReference type="ARBA" id="ARBA00023136"/>
    </source>
</evidence>
<organism evidence="7 8">
    <name type="scientific">Raphidocelis subcapitata</name>
    <dbReference type="NCBI Taxonomy" id="307507"/>
    <lineage>
        <taxon>Eukaryota</taxon>
        <taxon>Viridiplantae</taxon>
        <taxon>Chlorophyta</taxon>
        <taxon>core chlorophytes</taxon>
        <taxon>Chlorophyceae</taxon>
        <taxon>CS clade</taxon>
        <taxon>Sphaeropleales</taxon>
        <taxon>Selenastraceae</taxon>
        <taxon>Raphidocelis</taxon>
    </lineage>
</organism>
<dbReference type="EMBL" id="BDRX01000057">
    <property type="protein sequence ID" value="GBF94881.1"/>
    <property type="molecule type" value="Genomic_DNA"/>
</dbReference>
<evidence type="ECO:0000313" key="8">
    <source>
        <dbReference type="Proteomes" id="UP000247498"/>
    </source>
</evidence>
<comment type="caution">
    <text evidence="7">The sequence shown here is derived from an EMBL/GenBank/DDBJ whole genome shotgun (WGS) entry which is preliminary data.</text>
</comment>
<feature type="compositionally biased region" description="Low complexity" evidence="5">
    <location>
        <begin position="120"/>
        <end position="150"/>
    </location>
</feature>
<keyword evidence="2" id="KW-0812">Transmembrane</keyword>
<keyword evidence="3" id="KW-1133">Transmembrane helix</keyword>
<evidence type="ECO:0000256" key="5">
    <source>
        <dbReference type="SAM" id="MobiDB-lite"/>
    </source>
</evidence>
<dbReference type="Proteomes" id="UP000247498">
    <property type="component" value="Unassembled WGS sequence"/>
</dbReference>
<reference evidence="7 8" key="1">
    <citation type="journal article" date="2018" name="Sci. Rep.">
        <title>Raphidocelis subcapitata (=Pseudokirchneriella subcapitata) provides an insight into genome evolution and environmental adaptations in the Sphaeropleales.</title>
        <authorList>
            <person name="Suzuki S."/>
            <person name="Yamaguchi H."/>
            <person name="Nakajima N."/>
            <person name="Kawachi M."/>
        </authorList>
    </citation>
    <scope>NUCLEOTIDE SEQUENCE [LARGE SCALE GENOMIC DNA]</scope>
    <source>
        <strain evidence="7 8">NIES-35</strain>
    </source>
</reference>
<dbReference type="GO" id="GO:0016020">
    <property type="term" value="C:membrane"/>
    <property type="evidence" value="ECO:0007669"/>
    <property type="project" value="UniProtKB-SubCell"/>
</dbReference>
<accession>A0A2V0P4S3</accession>
<dbReference type="AlphaFoldDB" id="A0A2V0P4S3"/>
<keyword evidence="6" id="KW-0732">Signal</keyword>
<sequence>MLGSARVLLGAALVGSVGGRVYSSGSSSSGSSGSSSGSSGTADAGAAPLHGPGRGSRARPYSSGPGPAPANGLSESQREALSHLVLQSFRRDAAGAASVLQRALDEGGRRELLAALGAAHGEAPPLSRRAGRGRASAVLSPEDAAAAAAGPGPGPGPGSDAAAAAAATASAPPAAPSLRQLAWVAVSRGIPFVAFGFCDNIIMITAGEQIDLAFGAKLGLSSMAAAGLGNCVADVVGINISHSIEQRTKRSPFLSSGLSAAQAKLPATQRAKWLGCGFGMAIGCLLGLVPLLFIDAEGTHQQALSKGSRQRPAPE</sequence>
<name>A0A2V0P4S3_9CHLO</name>
<gene>
    <name evidence="7" type="ORF">Rsub_08124</name>
</gene>
<feature type="chain" id="PRO_5016041759" description="Transmembrane protein 65" evidence="6">
    <location>
        <begin position="20"/>
        <end position="315"/>
    </location>
</feature>
<evidence type="ECO:0000313" key="7">
    <source>
        <dbReference type="EMBL" id="GBF94881.1"/>
    </source>
</evidence>
<dbReference type="PANTHER" id="PTHR21706">
    <property type="entry name" value="TRANSMEMBRANE PROTEIN 65"/>
    <property type="match status" value="1"/>
</dbReference>
<feature type="signal peptide" evidence="6">
    <location>
        <begin position="1"/>
        <end position="19"/>
    </location>
</feature>
<protein>
    <recommendedName>
        <fullName evidence="9">Transmembrane protein 65</fullName>
    </recommendedName>
</protein>
<evidence type="ECO:0000256" key="3">
    <source>
        <dbReference type="ARBA" id="ARBA00022989"/>
    </source>
</evidence>
<evidence type="ECO:0000256" key="2">
    <source>
        <dbReference type="ARBA" id="ARBA00022692"/>
    </source>
</evidence>
<evidence type="ECO:0000256" key="6">
    <source>
        <dbReference type="SAM" id="SignalP"/>
    </source>
</evidence>
<dbReference type="PANTHER" id="PTHR21706:SF15">
    <property type="entry name" value="TRANSMEMBRANE PROTEIN 65"/>
    <property type="match status" value="1"/>
</dbReference>